<dbReference type="RefSeq" id="XP_001888100.1">
    <property type="nucleotide sequence ID" value="XM_001888065.1"/>
</dbReference>
<gene>
    <name evidence="1" type="ORF">LACBIDRAFT_312344</name>
</gene>
<dbReference type="KEGG" id="lbc:LACBIDRAFT_312344"/>
<organism evidence="2">
    <name type="scientific">Laccaria bicolor (strain S238N-H82 / ATCC MYA-4686)</name>
    <name type="common">Bicoloured deceiver</name>
    <name type="synonym">Laccaria laccata var. bicolor</name>
    <dbReference type="NCBI Taxonomy" id="486041"/>
    <lineage>
        <taxon>Eukaryota</taxon>
        <taxon>Fungi</taxon>
        <taxon>Dikarya</taxon>
        <taxon>Basidiomycota</taxon>
        <taxon>Agaricomycotina</taxon>
        <taxon>Agaricomycetes</taxon>
        <taxon>Agaricomycetidae</taxon>
        <taxon>Agaricales</taxon>
        <taxon>Agaricineae</taxon>
        <taxon>Hydnangiaceae</taxon>
        <taxon>Laccaria</taxon>
    </lineage>
</organism>
<evidence type="ECO:0000313" key="2">
    <source>
        <dbReference type="Proteomes" id="UP000001194"/>
    </source>
</evidence>
<dbReference type="EMBL" id="DS547141">
    <property type="protein sequence ID" value="EDR01224.1"/>
    <property type="molecule type" value="Genomic_DNA"/>
</dbReference>
<keyword evidence="2" id="KW-1185">Reference proteome</keyword>
<sequence length="53" mass="6176">MREYDRTAIVYPLRRCTPVLKRGPCLPLSPCLPHIHDVYLVLILVLPGERMFL</sequence>
<accession>B0DW00</accession>
<dbReference type="AlphaFoldDB" id="B0DW00"/>
<name>B0DW00_LACBS</name>
<evidence type="ECO:0000313" key="1">
    <source>
        <dbReference type="EMBL" id="EDR01224.1"/>
    </source>
</evidence>
<dbReference type="GeneID" id="6083748"/>
<dbReference type="HOGENOM" id="CLU_3069101_0_0_1"/>
<dbReference type="Proteomes" id="UP000001194">
    <property type="component" value="Unassembled WGS sequence"/>
</dbReference>
<protein>
    <submittedName>
        <fullName evidence="1">Predicted protein</fullName>
    </submittedName>
</protein>
<proteinExistence type="predicted"/>
<reference evidence="1 2" key="1">
    <citation type="journal article" date="2008" name="Nature">
        <title>The genome of Laccaria bicolor provides insights into mycorrhizal symbiosis.</title>
        <authorList>
            <person name="Martin F."/>
            <person name="Aerts A."/>
            <person name="Ahren D."/>
            <person name="Brun A."/>
            <person name="Danchin E.G.J."/>
            <person name="Duchaussoy F."/>
            <person name="Gibon J."/>
            <person name="Kohler A."/>
            <person name="Lindquist E."/>
            <person name="Pereda V."/>
            <person name="Salamov A."/>
            <person name="Shapiro H.J."/>
            <person name="Wuyts J."/>
            <person name="Blaudez D."/>
            <person name="Buee M."/>
            <person name="Brokstein P."/>
            <person name="Canbaeck B."/>
            <person name="Cohen D."/>
            <person name="Courty P.E."/>
            <person name="Coutinho P.M."/>
            <person name="Delaruelle C."/>
            <person name="Detter J.C."/>
            <person name="Deveau A."/>
            <person name="DiFazio S."/>
            <person name="Duplessis S."/>
            <person name="Fraissinet-Tachet L."/>
            <person name="Lucic E."/>
            <person name="Frey-Klett P."/>
            <person name="Fourrey C."/>
            <person name="Feussner I."/>
            <person name="Gay G."/>
            <person name="Grimwood J."/>
            <person name="Hoegger P.J."/>
            <person name="Jain P."/>
            <person name="Kilaru S."/>
            <person name="Labbe J."/>
            <person name="Lin Y.C."/>
            <person name="Legue V."/>
            <person name="Le Tacon F."/>
            <person name="Marmeisse R."/>
            <person name="Melayah D."/>
            <person name="Montanini B."/>
            <person name="Muratet M."/>
            <person name="Nehls U."/>
            <person name="Niculita-Hirzel H."/>
            <person name="Oudot-Le Secq M.P."/>
            <person name="Peter M."/>
            <person name="Quesneville H."/>
            <person name="Rajashekar B."/>
            <person name="Reich M."/>
            <person name="Rouhier N."/>
            <person name="Schmutz J."/>
            <person name="Yin T."/>
            <person name="Chalot M."/>
            <person name="Henrissat B."/>
            <person name="Kuees U."/>
            <person name="Lucas S."/>
            <person name="Van de Peer Y."/>
            <person name="Podila G.K."/>
            <person name="Polle A."/>
            <person name="Pukkila P.J."/>
            <person name="Richardson P.M."/>
            <person name="Rouze P."/>
            <person name="Sanders I.R."/>
            <person name="Stajich J.E."/>
            <person name="Tunlid A."/>
            <person name="Tuskan G."/>
            <person name="Grigoriev I.V."/>
        </authorList>
    </citation>
    <scope>NUCLEOTIDE SEQUENCE [LARGE SCALE GENOMIC DNA]</scope>
    <source>
        <strain evidence="2">S238N-H82 / ATCC MYA-4686</strain>
    </source>
</reference>
<dbReference type="InParanoid" id="B0DW00"/>